<reference evidence="2 3" key="1">
    <citation type="submission" date="2021-01" db="EMBL/GenBank/DDBJ databases">
        <title>Whole genome shotgun sequence of Catellatospora bangladeshensis NBRC 107357.</title>
        <authorList>
            <person name="Komaki H."/>
            <person name="Tamura T."/>
        </authorList>
    </citation>
    <scope>NUCLEOTIDE SEQUENCE [LARGE SCALE GENOMIC DNA]</scope>
    <source>
        <strain evidence="2 3">NBRC 107357</strain>
    </source>
</reference>
<dbReference type="Pfam" id="PF13527">
    <property type="entry name" value="Acetyltransf_9"/>
    <property type="match status" value="1"/>
</dbReference>
<evidence type="ECO:0000256" key="1">
    <source>
        <dbReference type="SAM" id="MobiDB-lite"/>
    </source>
</evidence>
<dbReference type="Proteomes" id="UP000601223">
    <property type="component" value="Unassembled WGS sequence"/>
</dbReference>
<gene>
    <name evidence="2" type="ORF">Cba03nite_37240</name>
</gene>
<dbReference type="RefSeq" id="WP_203747520.1">
    <property type="nucleotide sequence ID" value="NZ_BONF01000020.1"/>
</dbReference>
<name>A0A8J3NIE8_9ACTN</name>
<feature type="compositionally biased region" description="Basic and acidic residues" evidence="1">
    <location>
        <begin position="31"/>
        <end position="50"/>
    </location>
</feature>
<dbReference type="AlphaFoldDB" id="A0A8J3NIE8"/>
<dbReference type="InterPro" id="IPR016181">
    <property type="entry name" value="Acyl_CoA_acyltransferase"/>
</dbReference>
<dbReference type="EMBL" id="BONF01000020">
    <property type="protein sequence ID" value="GIF82375.1"/>
    <property type="molecule type" value="Genomic_DNA"/>
</dbReference>
<accession>A0A8J3NIE8</accession>
<protein>
    <submittedName>
        <fullName evidence="2">N-acetyltransferase</fullName>
    </submittedName>
</protein>
<keyword evidence="3" id="KW-1185">Reference proteome</keyword>
<comment type="caution">
    <text evidence="2">The sequence shown here is derived from an EMBL/GenBank/DDBJ whole genome shotgun (WGS) entry which is preliminary data.</text>
</comment>
<dbReference type="SUPFAM" id="SSF55729">
    <property type="entry name" value="Acyl-CoA N-acyltransferases (Nat)"/>
    <property type="match status" value="1"/>
</dbReference>
<organism evidence="2 3">
    <name type="scientific">Catellatospora bangladeshensis</name>
    <dbReference type="NCBI Taxonomy" id="310355"/>
    <lineage>
        <taxon>Bacteria</taxon>
        <taxon>Bacillati</taxon>
        <taxon>Actinomycetota</taxon>
        <taxon>Actinomycetes</taxon>
        <taxon>Micromonosporales</taxon>
        <taxon>Micromonosporaceae</taxon>
        <taxon>Catellatospora</taxon>
    </lineage>
</organism>
<dbReference type="Gene3D" id="3.40.630.30">
    <property type="match status" value="1"/>
</dbReference>
<evidence type="ECO:0000313" key="2">
    <source>
        <dbReference type="EMBL" id="GIF82375.1"/>
    </source>
</evidence>
<feature type="region of interest" description="Disordered" evidence="1">
    <location>
        <begin position="20"/>
        <end position="59"/>
    </location>
</feature>
<sequence length="210" mass="23066">MRIVTFAERDTPAALRRQALALQEEAWPSDEVARHESDGHERDGHESDGHGEDDDAGQWHDPALAPIAMLLVDDKGTVVASLDILTKEITHARQRFQARGLSRVVTASRLRGRGHGRHLVAAAREAIERSGADLGIFTCDSGLRTFYESAGWRHLPGTVLVGGTPEDPFPSDRFDKVTVAAFFTATARAHAHTFPSTRVALYPGVIDRLW</sequence>
<proteinExistence type="predicted"/>
<evidence type="ECO:0000313" key="3">
    <source>
        <dbReference type="Proteomes" id="UP000601223"/>
    </source>
</evidence>